<dbReference type="InterPro" id="IPR050472">
    <property type="entry name" value="Anth_synth/Amidotransfase"/>
</dbReference>
<dbReference type="PANTHER" id="PTHR43418:SF8">
    <property type="entry name" value="SYNTHASE COMPONENT II, PUTATIVE-RELATED"/>
    <property type="match status" value="1"/>
</dbReference>
<dbReference type="PROSITE" id="PS51273">
    <property type="entry name" value="GATASE_TYPE_1"/>
    <property type="match status" value="1"/>
</dbReference>
<dbReference type="EMBL" id="JAAIUV010000011">
    <property type="protein sequence ID" value="NEX78912.1"/>
    <property type="molecule type" value="Genomic_DNA"/>
</dbReference>
<dbReference type="GO" id="GO:0000162">
    <property type="term" value="P:L-tryptophan biosynthetic process"/>
    <property type="evidence" value="ECO:0007669"/>
    <property type="project" value="TreeGrafter"/>
</dbReference>
<evidence type="ECO:0000256" key="1">
    <source>
        <dbReference type="ARBA" id="ARBA00022962"/>
    </source>
</evidence>
<evidence type="ECO:0000313" key="3">
    <source>
        <dbReference type="EMBL" id="NEX78912.1"/>
    </source>
</evidence>
<dbReference type="Proteomes" id="UP000481621">
    <property type="component" value="Unassembled WGS sequence"/>
</dbReference>
<dbReference type="AlphaFoldDB" id="A0A6B3TQM2"/>
<protein>
    <submittedName>
        <fullName evidence="3">Aminodeoxychorismate/anthranilate synthase component II</fullName>
    </submittedName>
</protein>
<organism evidence="3 4">
    <name type="scientific">Neobacillus thermocopriae</name>
    <dbReference type="NCBI Taxonomy" id="1215031"/>
    <lineage>
        <taxon>Bacteria</taxon>
        <taxon>Bacillati</taxon>
        <taxon>Bacillota</taxon>
        <taxon>Bacilli</taxon>
        <taxon>Bacillales</taxon>
        <taxon>Bacillaceae</taxon>
        <taxon>Neobacillus</taxon>
    </lineage>
</organism>
<dbReference type="SUPFAM" id="SSF52317">
    <property type="entry name" value="Class I glutamine amidotransferase-like"/>
    <property type="match status" value="1"/>
</dbReference>
<evidence type="ECO:0000259" key="2">
    <source>
        <dbReference type="Pfam" id="PF00117"/>
    </source>
</evidence>
<name>A0A6B3TQM2_9BACI</name>
<dbReference type="Gene3D" id="3.40.50.880">
    <property type="match status" value="1"/>
</dbReference>
<dbReference type="Pfam" id="PF00117">
    <property type="entry name" value="GATase"/>
    <property type="match status" value="1"/>
</dbReference>
<dbReference type="InterPro" id="IPR017926">
    <property type="entry name" value="GATASE"/>
</dbReference>
<evidence type="ECO:0000313" key="4">
    <source>
        <dbReference type="Proteomes" id="UP000481621"/>
    </source>
</evidence>
<dbReference type="NCBIfam" id="TIGR00566">
    <property type="entry name" value="trpG_papA"/>
    <property type="match status" value="1"/>
</dbReference>
<dbReference type="PRINTS" id="PR00096">
    <property type="entry name" value="GATASE"/>
</dbReference>
<dbReference type="GO" id="GO:0004049">
    <property type="term" value="F:anthranilate synthase activity"/>
    <property type="evidence" value="ECO:0007669"/>
    <property type="project" value="TreeGrafter"/>
</dbReference>
<gene>
    <name evidence="3" type="ORF">G4Z05_08435</name>
</gene>
<dbReference type="InterPro" id="IPR006221">
    <property type="entry name" value="TrpG/PapA_dom"/>
</dbReference>
<dbReference type="InterPro" id="IPR029062">
    <property type="entry name" value="Class_I_gatase-like"/>
</dbReference>
<dbReference type="PANTHER" id="PTHR43418">
    <property type="entry name" value="MULTIFUNCTIONAL TRYPTOPHAN BIOSYNTHESIS PROTEIN-RELATED"/>
    <property type="match status" value="1"/>
</dbReference>
<dbReference type="GO" id="GO:0005829">
    <property type="term" value="C:cytosol"/>
    <property type="evidence" value="ECO:0007669"/>
    <property type="project" value="TreeGrafter"/>
</dbReference>
<dbReference type="PRINTS" id="PR00099">
    <property type="entry name" value="CPSGATASE"/>
</dbReference>
<dbReference type="PRINTS" id="PR00097">
    <property type="entry name" value="ANTSNTHASEII"/>
</dbReference>
<sequence>MILLIDNYDSFTFNLYQYLGELGEEVIVYRNNQLNTTDIKQLKPKAIILSPGPGKPENAGICMEVIQTFYKKIPILGICLGHQAIGAAFGGKIKRASIIKHGKTSIIHHNGGKIFYNLSENFEVMRYHSLIIDKNTIPEEIECIAYSIDDQEIMAIKHKHYPVYGLQFHPESIGTPTGKQILENFLSEIEGMRKNEKISASIG</sequence>
<accession>A0A6B3TQM2</accession>
<proteinExistence type="predicted"/>
<keyword evidence="4" id="KW-1185">Reference proteome</keyword>
<reference evidence="3" key="1">
    <citation type="submission" date="2020-02" db="EMBL/GenBank/DDBJ databases">
        <title>Bacillus sedimentmangrovi sp. nov., isolated from sediment of the mangrove ecosystem.</title>
        <authorList>
            <person name="Liu G."/>
        </authorList>
    </citation>
    <scope>NUCLEOTIDE SEQUENCE [LARGE SCALE GENOMIC DNA]</scope>
    <source>
        <strain evidence="3">SgZ-7</strain>
    </source>
</reference>
<comment type="caution">
    <text evidence="3">The sequence shown here is derived from an EMBL/GenBank/DDBJ whole genome shotgun (WGS) entry which is preliminary data.</text>
</comment>
<feature type="domain" description="Glutamine amidotransferase" evidence="2">
    <location>
        <begin position="3"/>
        <end position="187"/>
    </location>
</feature>
<keyword evidence="1" id="KW-0315">Glutamine amidotransferase</keyword>
<dbReference type="CDD" id="cd01743">
    <property type="entry name" value="GATase1_Anthranilate_Synthase"/>
    <property type="match status" value="1"/>
</dbReference>
<dbReference type="FunFam" id="3.40.50.880:FF:000003">
    <property type="entry name" value="Anthranilate synthase component II"/>
    <property type="match status" value="1"/>
</dbReference>
<dbReference type="RefSeq" id="WP_163251446.1">
    <property type="nucleotide sequence ID" value="NZ_JAAIUV010000011.1"/>
</dbReference>